<keyword evidence="1" id="KW-0540">Nuclease</keyword>
<dbReference type="PROSITE" id="PS51841">
    <property type="entry name" value="LTD"/>
    <property type="match status" value="1"/>
</dbReference>
<dbReference type="NCBIfam" id="TIGR04183">
    <property type="entry name" value="Por_Secre_tail"/>
    <property type="match status" value="1"/>
</dbReference>
<dbReference type="InterPro" id="IPR003961">
    <property type="entry name" value="FN3_dom"/>
</dbReference>
<dbReference type="PANTHER" id="PTHR33607">
    <property type="entry name" value="ENDONUCLEASE-1"/>
    <property type="match status" value="1"/>
</dbReference>
<dbReference type="Gene3D" id="2.60.40.10">
    <property type="entry name" value="Immunoglobulins"/>
    <property type="match status" value="1"/>
</dbReference>
<protein>
    <submittedName>
        <fullName evidence="5">Uncharacterized protein</fullName>
    </submittedName>
</protein>
<evidence type="ECO:0000259" key="3">
    <source>
        <dbReference type="PROSITE" id="PS50853"/>
    </source>
</evidence>
<dbReference type="PANTHER" id="PTHR33607:SF2">
    <property type="entry name" value="ENDONUCLEASE-1"/>
    <property type="match status" value="1"/>
</dbReference>
<dbReference type="InterPro" id="IPR007346">
    <property type="entry name" value="Endonuclease-I"/>
</dbReference>
<evidence type="ECO:0000313" key="5">
    <source>
        <dbReference type="EMBL" id="MPL64021.1"/>
    </source>
</evidence>
<dbReference type="PROSITE" id="PS50853">
    <property type="entry name" value="FN3"/>
    <property type="match status" value="1"/>
</dbReference>
<comment type="caution">
    <text evidence="5">The sequence shown here is derived from an EMBL/GenBank/DDBJ whole genome shotgun (WGS) entry which is preliminary data.</text>
</comment>
<gene>
    <name evidence="5" type="ORF">SDC9_09669</name>
</gene>
<feature type="domain" description="LTD" evidence="4">
    <location>
        <begin position="350"/>
        <end position="507"/>
    </location>
</feature>
<name>A0A644TDZ2_9ZZZZ</name>
<dbReference type="SUPFAM" id="SSF54060">
    <property type="entry name" value="His-Me finger endonucleases"/>
    <property type="match status" value="1"/>
</dbReference>
<dbReference type="InterPro" id="IPR044925">
    <property type="entry name" value="His-Me_finger_sf"/>
</dbReference>
<dbReference type="InterPro" id="IPR001322">
    <property type="entry name" value="Lamin_tail_dom"/>
</dbReference>
<feature type="domain" description="Fibronectin type-III" evidence="3">
    <location>
        <begin position="272"/>
        <end position="357"/>
    </location>
</feature>
<evidence type="ECO:0000259" key="4">
    <source>
        <dbReference type="PROSITE" id="PS51841"/>
    </source>
</evidence>
<dbReference type="SUPFAM" id="SSF49265">
    <property type="entry name" value="Fibronectin type III"/>
    <property type="match status" value="1"/>
</dbReference>
<dbReference type="GO" id="GO:0004518">
    <property type="term" value="F:nuclease activity"/>
    <property type="evidence" value="ECO:0007669"/>
    <property type="project" value="UniProtKB-KW"/>
</dbReference>
<accession>A0A644TDZ2</accession>
<evidence type="ECO:0000256" key="2">
    <source>
        <dbReference type="ARBA" id="ARBA00022801"/>
    </source>
</evidence>
<dbReference type="GO" id="GO:0016787">
    <property type="term" value="F:hydrolase activity"/>
    <property type="evidence" value="ECO:0007669"/>
    <property type="project" value="UniProtKB-KW"/>
</dbReference>
<dbReference type="InterPro" id="IPR013783">
    <property type="entry name" value="Ig-like_fold"/>
</dbReference>
<proteinExistence type="predicted"/>
<dbReference type="InterPro" id="IPR036116">
    <property type="entry name" value="FN3_sf"/>
</dbReference>
<dbReference type="AlphaFoldDB" id="A0A644TDZ2"/>
<dbReference type="EMBL" id="VSSQ01000023">
    <property type="protein sequence ID" value="MPL64021.1"/>
    <property type="molecule type" value="Genomic_DNA"/>
</dbReference>
<organism evidence="5">
    <name type="scientific">bioreactor metagenome</name>
    <dbReference type="NCBI Taxonomy" id="1076179"/>
    <lineage>
        <taxon>unclassified sequences</taxon>
        <taxon>metagenomes</taxon>
        <taxon>ecological metagenomes</taxon>
    </lineage>
</organism>
<dbReference type="InterPro" id="IPR026444">
    <property type="entry name" value="Secre_tail"/>
</dbReference>
<dbReference type="SMART" id="SM00060">
    <property type="entry name" value="FN3"/>
    <property type="match status" value="1"/>
</dbReference>
<dbReference type="Pfam" id="PF18962">
    <property type="entry name" value="Por_Secre_tail"/>
    <property type="match status" value="1"/>
</dbReference>
<dbReference type="Pfam" id="PF00932">
    <property type="entry name" value="LTD"/>
    <property type="match status" value="1"/>
</dbReference>
<keyword evidence="2" id="KW-0378">Hydrolase</keyword>
<reference evidence="5" key="1">
    <citation type="submission" date="2019-08" db="EMBL/GenBank/DDBJ databases">
        <authorList>
            <person name="Kucharzyk K."/>
            <person name="Murdoch R.W."/>
            <person name="Higgins S."/>
            <person name="Loffler F."/>
        </authorList>
    </citation>
    <scope>NUCLEOTIDE SEQUENCE</scope>
</reference>
<sequence length="606" mass="65304">MIKAQIPNGYYDTAAGLTGAALKTKLSQIITNGHIDKGYSGLWTAYKTTDIDQTFENDGSILDIYSENPTGTDPYKFIVTTDQCGTYSVEGDCYNREHIVPQSLFDVDNNGNGDTPMVSDIHFIRATDGKVNGMRSNYPFGKVGTASYTSENGSKLGNSVSPNYSGTVFEPIDAFKGDVARMIFYFVTRYESKLSTFTSGDILGTNTFPGLTDWELAVLLSWHNADPVSQEEINRNNASYTFQGNRNPYIDHPEYVNSVWGTPVADSQAPSSPSNLTLGTVTSSSIALSWTASTDNIGVSGYDVYMNSVLKTSVVGTSATISGLTSSTTYNFYIIAKDAAGNTSTASNTVSGTTTATSGGGGTTPGNELYISEYYEGLSNNKVLEITNPTSSVVALSNYSIKKQANGAGSWTNELVLSGNLNPNATLVLKNASTALSCTFTAQSANAPLDFNGNDPIGLFKSGTLIDILGTLNNTANFAIDVDLRKKINTPSTTFNIAEWDSYTITSTTPNCDNLGIVNPSSTLSTYQNIDKEFTIYPNPVKNGEIFFSGTNLKNIKFLEIYSTDGKLIKKVNQPFIKNNSIKVSELPKGIYLIKTDTNSHKVILQ</sequence>
<evidence type="ECO:0000256" key="1">
    <source>
        <dbReference type="ARBA" id="ARBA00022722"/>
    </source>
</evidence>
<dbReference type="CDD" id="cd00063">
    <property type="entry name" value="FN3"/>
    <property type="match status" value="1"/>
</dbReference>
<dbReference type="Pfam" id="PF04231">
    <property type="entry name" value="Endonuclease_1"/>
    <property type="match status" value="1"/>
</dbReference>
<dbReference type="Pfam" id="PF00041">
    <property type="entry name" value="fn3"/>
    <property type="match status" value="1"/>
</dbReference>